<keyword evidence="1" id="KW-0472">Membrane</keyword>
<dbReference type="GO" id="GO:0016787">
    <property type="term" value="F:hydrolase activity"/>
    <property type="evidence" value="ECO:0007669"/>
    <property type="project" value="UniProtKB-KW"/>
</dbReference>
<dbReference type="RefSeq" id="WP_125012671.1">
    <property type="nucleotide sequence ID" value="NZ_RQVR01000008.1"/>
</dbReference>
<dbReference type="OrthoDB" id="1451701at2"/>
<dbReference type="EMBL" id="RQVR01000008">
    <property type="protein sequence ID" value="RRJ91437.1"/>
    <property type="molecule type" value="Genomic_DNA"/>
</dbReference>
<evidence type="ECO:0000256" key="1">
    <source>
        <dbReference type="SAM" id="Phobius"/>
    </source>
</evidence>
<comment type="caution">
    <text evidence="2">The sequence shown here is derived from an EMBL/GenBank/DDBJ whole genome shotgun (WGS) entry which is preliminary data.</text>
</comment>
<protein>
    <submittedName>
        <fullName evidence="2">Hydrolase</fullName>
    </submittedName>
</protein>
<evidence type="ECO:0000313" key="2">
    <source>
        <dbReference type="EMBL" id="RRJ91437.1"/>
    </source>
</evidence>
<reference evidence="2 3" key="1">
    <citation type="submission" date="2018-11" db="EMBL/GenBank/DDBJ databases">
        <title>Flavobacterium sp. nov., YIM 102600 draft genome.</title>
        <authorList>
            <person name="Li G."/>
            <person name="Jiang Y."/>
        </authorList>
    </citation>
    <scope>NUCLEOTIDE SEQUENCE [LARGE SCALE GENOMIC DNA]</scope>
    <source>
        <strain evidence="2 3">YIM 102600</strain>
    </source>
</reference>
<accession>A0A3P3WAQ5</accession>
<gene>
    <name evidence="2" type="ORF">EG849_08570</name>
</gene>
<sequence length="165" mass="19331">MKKTIFYLLPFSILLNIYTYMYFSKKSNSDDKRIETCLKESKVERDSIASLNNQIMEANYFSLEYNDNAIEYFEEYDVNKLASEIKDEINTLNENPNGNPLTKYDQINGNKAIINKIKILNHRWIIADFNIGGAWGEVLVKYFKNEGKPTEFVTMDTFIYSKTLK</sequence>
<keyword evidence="1" id="KW-0812">Transmembrane</keyword>
<organism evidence="2 3">
    <name type="scientific">Flavobacterium macacae</name>
    <dbReference type="NCBI Taxonomy" id="2488993"/>
    <lineage>
        <taxon>Bacteria</taxon>
        <taxon>Pseudomonadati</taxon>
        <taxon>Bacteroidota</taxon>
        <taxon>Flavobacteriia</taxon>
        <taxon>Flavobacteriales</taxon>
        <taxon>Flavobacteriaceae</taxon>
        <taxon>Flavobacterium</taxon>
    </lineage>
</organism>
<dbReference type="Proteomes" id="UP000271937">
    <property type="component" value="Unassembled WGS sequence"/>
</dbReference>
<proteinExistence type="predicted"/>
<name>A0A3P3WAQ5_9FLAO</name>
<evidence type="ECO:0000313" key="3">
    <source>
        <dbReference type="Proteomes" id="UP000271937"/>
    </source>
</evidence>
<keyword evidence="3" id="KW-1185">Reference proteome</keyword>
<keyword evidence="1" id="KW-1133">Transmembrane helix</keyword>
<feature type="transmembrane region" description="Helical" evidence="1">
    <location>
        <begin position="6"/>
        <end position="23"/>
    </location>
</feature>
<keyword evidence="2" id="KW-0378">Hydrolase</keyword>
<dbReference type="AlphaFoldDB" id="A0A3P3WAQ5"/>